<dbReference type="OMA" id="EHGIIME"/>
<proteinExistence type="predicted"/>
<dbReference type="RefSeq" id="XP_002180382.1">
    <property type="nucleotide sequence ID" value="XM_002180346.1"/>
</dbReference>
<feature type="signal peptide" evidence="1">
    <location>
        <begin position="1"/>
        <end position="19"/>
    </location>
</feature>
<dbReference type="eggNOG" id="ENOG502S0Y6">
    <property type="taxonomic scope" value="Eukaryota"/>
</dbReference>
<evidence type="ECO:0000313" key="2">
    <source>
        <dbReference type="EMBL" id="EEC47790.1"/>
    </source>
</evidence>
<dbReference type="OrthoDB" id="417848at2759"/>
<dbReference type="HOGENOM" id="CLU_081726_0_0_1"/>
<gene>
    <name evidence="2" type="ORF">PHATRDRAFT_46068</name>
</gene>
<accession>B7FZY1</accession>
<dbReference type="EMBL" id="CM000612">
    <property type="protein sequence ID" value="EEC47790.1"/>
    <property type="molecule type" value="Genomic_DNA"/>
</dbReference>
<dbReference type="PaxDb" id="2850-Phatr46068"/>
<dbReference type="InParanoid" id="B7FZY1"/>
<protein>
    <submittedName>
        <fullName evidence="2">Uncharacterized protein</fullName>
    </submittedName>
</protein>
<dbReference type="Proteomes" id="UP000000759">
    <property type="component" value="Chromosome 9"/>
</dbReference>
<sequence length="271" mass="29562">MRLVIVILGIVCLAHRAAPFTSLGASRGLQARRAFRLREKQSDNDTDPSTIDDDGLRVEKVEDPERRNLIINAVGAGLLLSSGVASAQLYVSQVYTPGGFQRLPSMQFVAALGDPNAREGMGADQWGIWRDDPGPRGVWLRNFDKLEQADYVAPVGWKFDTADWWLEEHGIIMEAPQFPVPAGRYLVTGGRMVTTGLTIGADGSWKLDEGKLYDVTHLPCRSARYRPNDGGGSPYTAKGSDFPVIPGAEMPKVPGCDKQDYAVLFLVGKAT</sequence>
<keyword evidence="3" id="KW-1185">Reference proteome</keyword>
<keyword evidence="1" id="KW-0732">Signal</keyword>
<organism evidence="2 3">
    <name type="scientific">Phaeodactylum tricornutum (strain CCAP 1055/1)</name>
    <dbReference type="NCBI Taxonomy" id="556484"/>
    <lineage>
        <taxon>Eukaryota</taxon>
        <taxon>Sar</taxon>
        <taxon>Stramenopiles</taxon>
        <taxon>Ochrophyta</taxon>
        <taxon>Bacillariophyta</taxon>
        <taxon>Bacillariophyceae</taxon>
        <taxon>Bacillariophycidae</taxon>
        <taxon>Naviculales</taxon>
        <taxon>Phaeodactylaceae</taxon>
        <taxon>Phaeodactylum</taxon>
    </lineage>
</organism>
<reference evidence="3" key="2">
    <citation type="submission" date="2008-08" db="EMBL/GenBank/DDBJ databases">
        <authorList>
            <consortium name="Diatom Consortium"/>
            <person name="Grigoriev I."/>
            <person name="Grimwood J."/>
            <person name="Kuo A."/>
            <person name="Otillar R.P."/>
            <person name="Salamov A."/>
            <person name="Detter J.C."/>
            <person name="Lindquist E."/>
            <person name="Shapiro H."/>
            <person name="Lucas S."/>
            <person name="Glavina del Rio T."/>
            <person name="Pitluck S."/>
            <person name="Rokhsar D."/>
            <person name="Bowler C."/>
        </authorList>
    </citation>
    <scope>GENOME REANNOTATION</scope>
    <source>
        <strain evidence="3">CCAP 1055/1</strain>
    </source>
</reference>
<evidence type="ECO:0000313" key="3">
    <source>
        <dbReference type="Proteomes" id="UP000000759"/>
    </source>
</evidence>
<reference evidence="2 3" key="1">
    <citation type="journal article" date="2008" name="Nature">
        <title>The Phaeodactylum genome reveals the evolutionary history of diatom genomes.</title>
        <authorList>
            <person name="Bowler C."/>
            <person name="Allen A.E."/>
            <person name="Badger J.H."/>
            <person name="Grimwood J."/>
            <person name="Jabbari K."/>
            <person name="Kuo A."/>
            <person name="Maheswari U."/>
            <person name="Martens C."/>
            <person name="Maumus F."/>
            <person name="Otillar R.P."/>
            <person name="Rayko E."/>
            <person name="Salamov A."/>
            <person name="Vandepoele K."/>
            <person name="Beszteri B."/>
            <person name="Gruber A."/>
            <person name="Heijde M."/>
            <person name="Katinka M."/>
            <person name="Mock T."/>
            <person name="Valentin K."/>
            <person name="Verret F."/>
            <person name="Berges J.A."/>
            <person name="Brownlee C."/>
            <person name="Cadoret J.P."/>
            <person name="Chiovitti A."/>
            <person name="Choi C.J."/>
            <person name="Coesel S."/>
            <person name="De Martino A."/>
            <person name="Detter J.C."/>
            <person name="Durkin C."/>
            <person name="Falciatore A."/>
            <person name="Fournet J."/>
            <person name="Haruta M."/>
            <person name="Huysman M.J."/>
            <person name="Jenkins B.D."/>
            <person name="Jiroutova K."/>
            <person name="Jorgensen R.E."/>
            <person name="Joubert Y."/>
            <person name="Kaplan A."/>
            <person name="Kroger N."/>
            <person name="Kroth P.G."/>
            <person name="La Roche J."/>
            <person name="Lindquist E."/>
            <person name="Lommer M."/>
            <person name="Martin-Jezequel V."/>
            <person name="Lopez P.J."/>
            <person name="Lucas S."/>
            <person name="Mangogna M."/>
            <person name="McGinnis K."/>
            <person name="Medlin L.K."/>
            <person name="Montsant A."/>
            <person name="Oudot-Le Secq M.P."/>
            <person name="Napoli C."/>
            <person name="Obornik M."/>
            <person name="Parker M.S."/>
            <person name="Petit J.L."/>
            <person name="Porcel B.M."/>
            <person name="Poulsen N."/>
            <person name="Robison M."/>
            <person name="Rychlewski L."/>
            <person name="Rynearson T.A."/>
            <person name="Schmutz J."/>
            <person name="Shapiro H."/>
            <person name="Siaut M."/>
            <person name="Stanley M."/>
            <person name="Sussman M.R."/>
            <person name="Taylor A.R."/>
            <person name="Vardi A."/>
            <person name="von Dassow P."/>
            <person name="Vyverman W."/>
            <person name="Willis A."/>
            <person name="Wyrwicz L.S."/>
            <person name="Rokhsar D.S."/>
            <person name="Weissenbach J."/>
            <person name="Armbrust E.V."/>
            <person name="Green B.R."/>
            <person name="Van de Peer Y."/>
            <person name="Grigoriev I.V."/>
        </authorList>
    </citation>
    <scope>NUCLEOTIDE SEQUENCE [LARGE SCALE GENOMIC DNA]</scope>
    <source>
        <strain evidence="2 3">CCAP 1055/1</strain>
    </source>
</reference>
<evidence type="ECO:0000256" key="1">
    <source>
        <dbReference type="SAM" id="SignalP"/>
    </source>
</evidence>
<dbReference type="AlphaFoldDB" id="B7FZY1"/>
<feature type="chain" id="PRO_5002855655" evidence="1">
    <location>
        <begin position="20"/>
        <end position="271"/>
    </location>
</feature>
<dbReference type="KEGG" id="pti:PHATRDRAFT_46068"/>
<dbReference type="GeneID" id="7201314"/>
<name>B7FZY1_PHATC</name>